<feature type="domain" description="DUF2921" evidence="1">
    <location>
        <begin position="97"/>
        <end position="157"/>
    </location>
</feature>
<dbReference type="PANTHER" id="PTHR33389:SF18">
    <property type="entry name" value="OS01G0677900 PROTEIN"/>
    <property type="match status" value="1"/>
</dbReference>
<proteinExistence type="predicted"/>
<dbReference type="Proteomes" id="UP001281410">
    <property type="component" value="Unassembled WGS sequence"/>
</dbReference>
<accession>A0AAE0A2C3</accession>
<evidence type="ECO:0000259" key="1">
    <source>
        <dbReference type="Pfam" id="PF25333"/>
    </source>
</evidence>
<dbReference type="PANTHER" id="PTHR33389">
    <property type="entry name" value="FAMILY PROTEIN, PUTATIVE (DUF2921)-RELATED"/>
    <property type="match status" value="1"/>
</dbReference>
<sequence length="162" mass="18136">MVLSLLVKDLEESISASKAFGQNILESCAWWDKINPFNPNTKFVGEGTWDWKKNSLHVVACPFMKKNTSLHNSQVGDCSIRMKLRFPVIWIAPFDISSSGSTRVEISAEGIYDAETGSLCMVGCRYVGLNNQNLENDTMDCEMRVNLQFSSLNATKDEVDIT</sequence>
<dbReference type="EMBL" id="JANJYJ010000007">
    <property type="protein sequence ID" value="KAK3198967.1"/>
    <property type="molecule type" value="Genomic_DNA"/>
</dbReference>
<reference evidence="2" key="1">
    <citation type="journal article" date="2023" name="Plant J.">
        <title>Genome sequences and population genomics provide insights into the demographic history, inbreeding, and mutation load of two 'living fossil' tree species of Dipteronia.</title>
        <authorList>
            <person name="Feng Y."/>
            <person name="Comes H.P."/>
            <person name="Chen J."/>
            <person name="Zhu S."/>
            <person name="Lu R."/>
            <person name="Zhang X."/>
            <person name="Li P."/>
            <person name="Qiu J."/>
            <person name="Olsen K.M."/>
            <person name="Qiu Y."/>
        </authorList>
    </citation>
    <scope>NUCLEOTIDE SEQUENCE</scope>
    <source>
        <strain evidence="2">NBL</strain>
    </source>
</reference>
<name>A0AAE0A2C3_9ROSI</name>
<comment type="caution">
    <text evidence="2">The sequence shown here is derived from an EMBL/GenBank/DDBJ whole genome shotgun (WGS) entry which is preliminary data.</text>
</comment>
<evidence type="ECO:0000313" key="3">
    <source>
        <dbReference type="Proteomes" id="UP001281410"/>
    </source>
</evidence>
<keyword evidence="3" id="KW-1185">Reference proteome</keyword>
<dbReference type="Pfam" id="PF25333">
    <property type="entry name" value="DUF2921_N"/>
    <property type="match status" value="2"/>
</dbReference>
<gene>
    <name evidence="2" type="ORF">Dsin_022382</name>
</gene>
<protein>
    <recommendedName>
        <fullName evidence="1">DUF2921 domain-containing protein</fullName>
    </recommendedName>
</protein>
<dbReference type="AlphaFoldDB" id="A0AAE0A2C3"/>
<evidence type="ECO:0000313" key="2">
    <source>
        <dbReference type="EMBL" id="KAK3198967.1"/>
    </source>
</evidence>
<feature type="domain" description="DUF2921" evidence="1">
    <location>
        <begin position="35"/>
        <end position="90"/>
    </location>
</feature>
<organism evidence="2 3">
    <name type="scientific">Dipteronia sinensis</name>
    <dbReference type="NCBI Taxonomy" id="43782"/>
    <lineage>
        <taxon>Eukaryota</taxon>
        <taxon>Viridiplantae</taxon>
        <taxon>Streptophyta</taxon>
        <taxon>Embryophyta</taxon>
        <taxon>Tracheophyta</taxon>
        <taxon>Spermatophyta</taxon>
        <taxon>Magnoliopsida</taxon>
        <taxon>eudicotyledons</taxon>
        <taxon>Gunneridae</taxon>
        <taxon>Pentapetalae</taxon>
        <taxon>rosids</taxon>
        <taxon>malvids</taxon>
        <taxon>Sapindales</taxon>
        <taxon>Sapindaceae</taxon>
        <taxon>Hippocastanoideae</taxon>
        <taxon>Acereae</taxon>
        <taxon>Dipteronia</taxon>
    </lineage>
</organism>
<dbReference type="InterPro" id="IPR057425">
    <property type="entry name" value="DUF2921_N"/>
</dbReference>